<evidence type="ECO:0000256" key="1">
    <source>
        <dbReference type="SAM" id="MobiDB-lite"/>
    </source>
</evidence>
<protein>
    <submittedName>
        <fullName evidence="3">Flagellar hook-length control protein FliK</fullName>
    </submittedName>
</protein>
<dbReference type="AlphaFoldDB" id="A0A842I7N6"/>
<keyword evidence="3" id="KW-0282">Flagellum</keyword>
<dbReference type="CDD" id="cd17470">
    <property type="entry name" value="T3SS_Flik_C"/>
    <property type="match status" value="1"/>
</dbReference>
<reference evidence="3 4" key="1">
    <citation type="journal article" date="2017" name="Int. J. Syst. Evol. Microbiol.">
        <title>Gemmobacter straminiformis sp. nov., isolated from an artificial fountain.</title>
        <authorList>
            <person name="Kang J.Y."/>
            <person name="Kim M.J."/>
            <person name="Chun J."/>
            <person name="Son K.P."/>
            <person name="Jahng K.Y."/>
        </authorList>
    </citation>
    <scope>NUCLEOTIDE SEQUENCE [LARGE SCALE GENOMIC DNA]</scope>
    <source>
        <strain evidence="3 4">CAM-8</strain>
    </source>
</reference>
<keyword evidence="3" id="KW-0966">Cell projection</keyword>
<evidence type="ECO:0000313" key="3">
    <source>
        <dbReference type="EMBL" id="MBC2836092.1"/>
    </source>
</evidence>
<comment type="caution">
    <text evidence="3">The sequence shown here is derived from an EMBL/GenBank/DDBJ whole genome shotgun (WGS) entry which is preliminary data.</text>
</comment>
<dbReference type="EMBL" id="JACLQD010000003">
    <property type="protein sequence ID" value="MBC2836092.1"/>
    <property type="molecule type" value="Genomic_DNA"/>
</dbReference>
<feature type="compositionally biased region" description="Low complexity" evidence="1">
    <location>
        <begin position="121"/>
        <end position="135"/>
    </location>
</feature>
<feature type="compositionally biased region" description="Basic and acidic residues" evidence="1">
    <location>
        <begin position="31"/>
        <end position="41"/>
    </location>
</feature>
<organism evidence="3 4">
    <name type="scientific">Paragemmobacter straminiformis</name>
    <dbReference type="NCBI Taxonomy" id="2045119"/>
    <lineage>
        <taxon>Bacteria</taxon>
        <taxon>Pseudomonadati</taxon>
        <taxon>Pseudomonadota</taxon>
        <taxon>Alphaproteobacteria</taxon>
        <taxon>Rhodobacterales</taxon>
        <taxon>Paracoccaceae</taxon>
        <taxon>Paragemmobacter</taxon>
    </lineage>
</organism>
<keyword evidence="3" id="KW-0969">Cilium</keyword>
<evidence type="ECO:0000259" key="2">
    <source>
        <dbReference type="Pfam" id="PF02120"/>
    </source>
</evidence>
<proteinExistence type="predicted"/>
<feature type="region of interest" description="Disordered" evidence="1">
    <location>
        <begin position="31"/>
        <end position="167"/>
    </location>
</feature>
<evidence type="ECO:0000313" key="4">
    <source>
        <dbReference type="Proteomes" id="UP000555411"/>
    </source>
</evidence>
<feature type="domain" description="Flagellar hook-length control protein-like C-terminal" evidence="2">
    <location>
        <begin position="179"/>
        <end position="254"/>
    </location>
</feature>
<dbReference type="InterPro" id="IPR021136">
    <property type="entry name" value="Flagellar_hook_control-like_C"/>
</dbReference>
<accession>A0A842I7N6</accession>
<gene>
    <name evidence="3" type="ORF">H7F16_11295</name>
</gene>
<name>A0A842I7N6_9RHOB</name>
<dbReference type="InterPro" id="IPR038610">
    <property type="entry name" value="FliK-like_C_sf"/>
</dbReference>
<dbReference type="Proteomes" id="UP000555411">
    <property type="component" value="Unassembled WGS sequence"/>
</dbReference>
<dbReference type="Gene3D" id="3.30.750.140">
    <property type="match status" value="1"/>
</dbReference>
<keyword evidence="4" id="KW-1185">Reference proteome</keyword>
<sequence length="289" mass="29690">MAFPEGVAGPQAQVPVAGRAVIGLPPAVSEVPHHAAADRSGDLAPTPAIVVPDAKGAPPLAAPEPESVVKERPTKADVPPQPDDMAASLSTAKDAPLPPERIDARGAGPGIEEGARPSFGSPAESAAVEAAQPASGFAPLQGGADPAAPLAEGPVAHRPAPIRHELPPGVPAALVQQAQTGTEGPVTVMLSPEDLGPLRFEMQGRGDAIHVALVVERPETLDLLRRHSDQLVAEFRQAGFAGASFSFSGTGGQERGVPHPRHYRAAESDGEIVTVKPRRPARDGLDLRL</sequence>
<dbReference type="Pfam" id="PF02120">
    <property type="entry name" value="Flg_hook"/>
    <property type="match status" value="1"/>
</dbReference>